<protein>
    <recommendedName>
        <fullName evidence="3">Lipoprotein</fullName>
    </recommendedName>
</protein>
<dbReference type="EMBL" id="AJWN02000040">
    <property type="protein sequence ID" value="OEE62250.1"/>
    <property type="molecule type" value="Genomic_DNA"/>
</dbReference>
<gene>
    <name evidence="1" type="ORF">A1OK_01710</name>
</gene>
<comment type="caution">
    <text evidence="1">The sequence shown here is derived from an EMBL/GenBank/DDBJ whole genome shotgun (WGS) entry which is preliminary data.</text>
</comment>
<dbReference type="Proteomes" id="UP000095039">
    <property type="component" value="Unassembled WGS sequence"/>
</dbReference>
<sequence>MIKPILTFGFALSLAACTSSPDPVDERIEAAIKLCHSDSAKAFSQTVDGLRVMCHSGSSYIIRGDISLDDIVEMDRVYCSSMGIRDFVSSEAGEVKLSCSDGSNYVL</sequence>
<keyword evidence="2" id="KW-1185">Reference proteome</keyword>
<dbReference type="RefSeq" id="WP_016962208.1">
    <property type="nucleotide sequence ID" value="NZ_AJWN02000040.1"/>
</dbReference>
<reference evidence="1 2" key="1">
    <citation type="journal article" date="2012" name="Science">
        <title>Ecological populations of bacteria act as socially cohesive units of antibiotic production and resistance.</title>
        <authorList>
            <person name="Cordero O.X."/>
            <person name="Wildschutte H."/>
            <person name="Kirkup B."/>
            <person name="Proehl S."/>
            <person name="Ngo L."/>
            <person name="Hussain F."/>
            <person name="Le Roux F."/>
            <person name="Mincer T."/>
            <person name="Polz M.F."/>
        </authorList>
    </citation>
    <scope>NUCLEOTIDE SEQUENCE [LARGE SCALE GENOMIC DNA]</scope>
    <source>
        <strain evidence="1 2">FF-454</strain>
    </source>
</reference>
<evidence type="ECO:0000313" key="1">
    <source>
        <dbReference type="EMBL" id="OEE62250.1"/>
    </source>
</evidence>
<evidence type="ECO:0008006" key="3">
    <source>
        <dbReference type="Google" id="ProtNLM"/>
    </source>
</evidence>
<organism evidence="1 2">
    <name type="scientific">Enterovibrio norvegicus FF-454</name>
    <dbReference type="NCBI Taxonomy" id="1185651"/>
    <lineage>
        <taxon>Bacteria</taxon>
        <taxon>Pseudomonadati</taxon>
        <taxon>Pseudomonadota</taxon>
        <taxon>Gammaproteobacteria</taxon>
        <taxon>Vibrionales</taxon>
        <taxon>Vibrionaceae</taxon>
        <taxon>Enterovibrio</taxon>
    </lineage>
</organism>
<dbReference type="AlphaFoldDB" id="A0A1E5C9T1"/>
<evidence type="ECO:0000313" key="2">
    <source>
        <dbReference type="Proteomes" id="UP000095039"/>
    </source>
</evidence>
<proteinExistence type="predicted"/>
<accession>A0A1E5C9T1</accession>
<dbReference type="PROSITE" id="PS51257">
    <property type="entry name" value="PROKAR_LIPOPROTEIN"/>
    <property type="match status" value="1"/>
</dbReference>
<name>A0A1E5C9T1_9GAMM</name>